<dbReference type="PANTHER" id="PTHR10000">
    <property type="entry name" value="PHOSPHOSERINE PHOSPHATASE"/>
    <property type="match status" value="1"/>
</dbReference>
<evidence type="ECO:0000256" key="1">
    <source>
        <dbReference type="SAM" id="MobiDB-lite"/>
    </source>
</evidence>
<dbReference type="SUPFAM" id="SSF56784">
    <property type="entry name" value="HAD-like"/>
    <property type="match status" value="1"/>
</dbReference>
<feature type="non-terminal residue" evidence="2">
    <location>
        <position position="1"/>
    </location>
</feature>
<accession>A0A6J4VM24</accession>
<feature type="region of interest" description="Disordered" evidence="1">
    <location>
        <begin position="254"/>
        <end position="284"/>
    </location>
</feature>
<dbReference type="GO" id="GO:0005829">
    <property type="term" value="C:cytosol"/>
    <property type="evidence" value="ECO:0007669"/>
    <property type="project" value="TreeGrafter"/>
</dbReference>
<proteinExistence type="predicted"/>
<dbReference type="InterPro" id="IPR036412">
    <property type="entry name" value="HAD-like_sf"/>
</dbReference>
<gene>
    <name evidence="2" type="ORF">AVDCRST_MAG88-3206</name>
</gene>
<dbReference type="Gene3D" id="3.30.1240.10">
    <property type="match status" value="1"/>
</dbReference>
<dbReference type="AlphaFoldDB" id="A0A6J4VM24"/>
<dbReference type="GO" id="GO:0016791">
    <property type="term" value="F:phosphatase activity"/>
    <property type="evidence" value="ECO:0007669"/>
    <property type="project" value="TreeGrafter"/>
</dbReference>
<protein>
    <submittedName>
        <fullName evidence="2">Uncharacterized protein</fullName>
    </submittedName>
</protein>
<reference evidence="2" key="1">
    <citation type="submission" date="2020-02" db="EMBL/GenBank/DDBJ databases">
        <authorList>
            <person name="Meier V. D."/>
        </authorList>
    </citation>
    <scope>NUCLEOTIDE SEQUENCE</scope>
    <source>
        <strain evidence="2">AVDCRST_MAG88</strain>
    </source>
</reference>
<dbReference type="EMBL" id="CADCWM010000773">
    <property type="protein sequence ID" value="CAA9579930.1"/>
    <property type="molecule type" value="Genomic_DNA"/>
</dbReference>
<dbReference type="InterPro" id="IPR023214">
    <property type="entry name" value="HAD_sf"/>
</dbReference>
<dbReference type="PROSITE" id="PS01229">
    <property type="entry name" value="COF_2"/>
    <property type="match status" value="1"/>
</dbReference>
<dbReference type="GO" id="GO:0000287">
    <property type="term" value="F:magnesium ion binding"/>
    <property type="evidence" value="ECO:0007669"/>
    <property type="project" value="TreeGrafter"/>
</dbReference>
<dbReference type="PANTHER" id="PTHR10000:SF8">
    <property type="entry name" value="HAD SUPERFAMILY HYDROLASE-LIKE, TYPE 3"/>
    <property type="match status" value="1"/>
</dbReference>
<dbReference type="Gene3D" id="3.40.50.1000">
    <property type="entry name" value="HAD superfamily/HAD-like"/>
    <property type="match status" value="1"/>
</dbReference>
<dbReference type="Pfam" id="PF08282">
    <property type="entry name" value="Hydrolase_3"/>
    <property type="match status" value="1"/>
</dbReference>
<organism evidence="2">
    <name type="scientific">uncultured Thermomicrobiales bacterium</name>
    <dbReference type="NCBI Taxonomy" id="1645740"/>
    <lineage>
        <taxon>Bacteria</taxon>
        <taxon>Pseudomonadati</taxon>
        <taxon>Thermomicrobiota</taxon>
        <taxon>Thermomicrobia</taxon>
        <taxon>Thermomicrobiales</taxon>
        <taxon>environmental samples</taxon>
    </lineage>
</organism>
<name>A0A6J4VM24_9BACT</name>
<sequence length="284" mass="29747">AAGEAGWLVTLATGRRWASTAPVATDLGLRVPLIVFNGAVVRDSVNGEILHYNPLPPGTVAPLVGAIVARGLQPVLYEDLRAGERLLTGPAENDGEVTGRWLANIAADYGQVVHRLALDDLARLDDAVRIVVYDTVERMRGIDALAEEVGLDHRTLLYPVERHGSIMAELLHPAGTKASAIAALAARYELTLADVVAVGDGHNDVEMLAEAGLGVAMGQAPPEVRDRAAIVIGDHADEGLAAFIEEELLPGEGFPHHLRAGGGGRQSARERGDEEGGGNAGSAQ</sequence>
<evidence type="ECO:0000313" key="2">
    <source>
        <dbReference type="EMBL" id="CAA9579930.1"/>
    </source>
</evidence>